<sequence length="156" mass="17972">MISQGTFNNIDFQAFGAVINKGMDAFFNWGKRKDSVNHNYQEEDGEDRDLVDPHVDPREFAVSFTITAAGLADFKTKYWGFRNEVMSAGLNEFYFADHDETYLVYYKEQQNLKKITSRFTSEIVGISFDIIFSETNPQDNVGDYLVDEQDNFIIGI</sequence>
<dbReference type="Proteomes" id="UP001597557">
    <property type="component" value="Unassembled WGS sequence"/>
</dbReference>
<keyword evidence="2" id="KW-1185">Reference proteome</keyword>
<evidence type="ECO:0000313" key="2">
    <source>
        <dbReference type="Proteomes" id="UP001597557"/>
    </source>
</evidence>
<dbReference type="EMBL" id="JBHUPD010000003">
    <property type="protein sequence ID" value="MFD2874034.1"/>
    <property type="molecule type" value="Genomic_DNA"/>
</dbReference>
<proteinExistence type="predicted"/>
<organism evidence="1 2">
    <name type="scientific">Mucilaginibacter ximonensis</name>
    <dbReference type="NCBI Taxonomy" id="538021"/>
    <lineage>
        <taxon>Bacteria</taxon>
        <taxon>Pseudomonadati</taxon>
        <taxon>Bacteroidota</taxon>
        <taxon>Sphingobacteriia</taxon>
        <taxon>Sphingobacteriales</taxon>
        <taxon>Sphingobacteriaceae</taxon>
        <taxon>Mucilaginibacter</taxon>
    </lineage>
</organism>
<protein>
    <submittedName>
        <fullName evidence="1">Uncharacterized protein</fullName>
    </submittedName>
</protein>
<evidence type="ECO:0000313" key="1">
    <source>
        <dbReference type="EMBL" id="MFD2874034.1"/>
    </source>
</evidence>
<comment type="caution">
    <text evidence="1">The sequence shown here is derived from an EMBL/GenBank/DDBJ whole genome shotgun (WGS) entry which is preliminary data.</text>
</comment>
<dbReference type="RefSeq" id="WP_377187919.1">
    <property type="nucleotide sequence ID" value="NZ_JBHUPD010000003.1"/>
</dbReference>
<reference evidence="2" key="1">
    <citation type="journal article" date="2019" name="Int. J. Syst. Evol. Microbiol.">
        <title>The Global Catalogue of Microorganisms (GCM) 10K type strain sequencing project: providing services to taxonomists for standard genome sequencing and annotation.</title>
        <authorList>
            <consortium name="The Broad Institute Genomics Platform"/>
            <consortium name="The Broad Institute Genome Sequencing Center for Infectious Disease"/>
            <person name="Wu L."/>
            <person name="Ma J."/>
        </authorList>
    </citation>
    <scope>NUCLEOTIDE SEQUENCE [LARGE SCALE GENOMIC DNA]</scope>
    <source>
        <strain evidence="2">KCTC 22437</strain>
    </source>
</reference>
<name>A0ABW5YF99_9SPHI</name>
<accession>A0ABW5YF99</accession>
<gene>
    <name evidence="1" type="ORF">ACFS5N_16245</name>
</gene>